<gene>
    <name evidence="2" type="ORF">PG996_001198</name>
</gene>
<accession>A0ABR1WHF4</accession>
<evidence type="ECO:0000313" key="2">
    <source>
        <dbReference type="EMBL" id="KAK8082417.1"/>
    </source>
</evidence>
<evidence type="ECO:0000313" key="3">
    <source>
        <dbReference type="Proteomes" id="UP001446871"/>
    </source>
</evidence>
<feature type="compositionally biased region" description="Low complexity" evidence="1">
    <location>
        <begin position="1"/>
        <end position="14"/>
    </location>
</feature>
<reference evidence="2 3" key="1">
    <citation type="submission" date="2023-01" db="EMBL/GenBank/DDBJ databases">
        <title>Analysis of 21 Apiospora genomes using comparative genomics revels a genus with tremendous synthesis potential of carbohydrate active enzymes and secondary metabolites.</title>
        <authorList>
            <person name="Sorensen T."/>
        </authorList>
    </citation>
    <scope>NUCLEOTIDE SEQUENCE [LARGE SCALE GENOMIC DNA]</scope>
    <source>
        <strain evidence="2 3">CBS 83171</strain>
    </source>
</reference>
<dbReference type="EMBL" id="JAQQWM010000001">
    <property type="protein sequence ID" value="KAK8082417.1"/>
    <property type="molecule type" value="Genomic_DNA"/>
</dbReference>
<organism evidence="2 3">
    <name type="scientific">Apiospora saccharicola</name>
    <dbReference type="NCBI Taxonomy" id="335842"/>
    <lineage>
        <taxon>Eukaryota</taxon>
        <taxon>Fungi</taxon>
        <taxon>Dikarya</taxon>
        <taxon>Ascomycota</taxon>
        <taxon>Pezizomycotina</taxon>
        <taxon>Sordariomycetes</taxon>
        <taxon>Xylariomycetidae</taxon>
        <taxon>Amphisphaeriales</taxon>
        <taxon>Apiosporaceae</taxon>
        <taxon>Apiospora</taxon>
    </lineage>
</organism>
<dbReference type="Proteomes" id="UP001446871">
    <property type="component" value="Unassembled WGS sequence"/>
</dbReference>
<sequence>MYSSSSFPVSSPSSRIVDDDGDDILPSPFPFSFPLIQVYAKIRPCSSRRSSRFRFCGDSAALLGSCHLLAPSTRHQTAAMVKAPMATPRMMPSATSCTLLLRVMVVRGSCLYASGSPVAI</sequence>
<evidence type="ECO:0000256" key="1">
    <source>
        <dbReference type="SAM" id="MobiDB-lite"/>
    </source>
</evidence>
<proteinExistence type="predicted"/>
<keyword evidence="3" id="KW-1185">Reference proteome</keyword>
<feature type="region of interest" description="Disordered" evidence="1">
    <location>
        <begin position="1"/>
        <end position="20"/>
    </location>
</feature>
<name>A0ABR1WHF4_9PEZI</name>
<protein>
    <submittedName>
        <fullName evidence="2">Uncharacterized protein</fullName>
    </submittedName>
</protein>
<comment type="caution">
    <text evidence="2">The sequence shown here is derived from an EMBL/GenBank/DDBJ whole genome shotgun (WGS) entry which is preliminary data.</text>
</comment>